<evidence type="ECO:0000256" key="2">
    <source>
        <dbReference type="ARBA" id="ARBA00023015"/>
    </source>
</evidence>
<dbReference type="SMART" id="SM00448">
    <property type="entry name" value="REC"/>
    <property type="match status" value="1"/>
</dbReference>
<keyword evidence="2" id="KW-0805">Transcription regulation</keyword>
<dbReference type="GO" id="GO:0003677">
    <property type="term" value="F:DNA binding"/>
    <property type="evidence" value="ECO:0007669"/>
    <property type="project" value="UniProtKB-KW"/>
</dbReference>
<evidence type="ECO:0000256" key="5">
    <source>
        <dbReference type="PROSITE-ProRule" id="PRU00169"/>
    </source>
</evidence>
<proteinExistence type="predicted"/>
<keyword evidence="4" id="KW-0804">Transcription</keyword>
<name>K2N2I6_9HYPH</name>
<dbReference type="RefSeq" id="WP_009451262.1">
    <property type="nucleotide sequence ID" value="NZ_AMSI01000010.1"/>
</dbReference>
<feature type="domain" description="Response regulatory" evidence="7">
    <location>
        <begin position="4"/>
        <end position="120"/>
    </location>
</feature>
<dbReference type="EMBL" id="AMSI01000010">
    <property type="protein sequence ID" value="EKF41608.1"/>
    <property type="molecule type" value="Genomic_DNA"/>
</dbReference>
<dbReference type="InterPro" id="IPR039420">
    <property type="entry name" value="WalR-like"/>
</dbReference>
<evidence type="ECO:0000313" key="8">
    <source>
        <dbReference type="EMBL" id="EKF41608.1"/>
    </source>
</evidence>
<dbReference type="SUPFAM" id="SSF46894">
    <property type="entry name" value="C-terminal effector domain of the bipartite response regulators"/>
    <property type="match status" value="1"/>
</dbReference>
<dbReference type="SMART" id="SM00421">
    <property type="entry name" value="HTH_LUXR"/>
    <property type="match status" value="1"/>
</dbReference>
<dbReference type="SUPFAM" id="SSF52172">
    <property type="entry name" value="CheY-like"/>
    <property type="match status" value="1"/>
</dbReference>
<dbReference type="Pfam" id="PF00072">
    <property type="entry name" value="Response_reg"/>
    <property type="match status" value="1"/>
</dbReference>
<protein>
    <submittedName>
        <fullName evidence="8">Putative DNA-binding response regulator</fullName>
    </submittedName>
</protein>
<keyword evidence="3 8" id="KW-0238">DNA-binding</keyword>
<dbReference type="eggNOG" id="COG2197">
    <property type="taxonomic scope" value="Bacteria"/>
</dbReference>
<accession>K2N2I6</accession>
<dbReference type="InterPro" id="IPR016032">
    <property type="entry name" value="Sig_transdc_resp-reg_C-effctor"/>
</dbReference>
<dbReference type="Gene3D" id="3.40.50.2300">
    <property type="match status" value="1"/>
</dbReference>
<evidence type="ECO:0000256" key="3">
    <source>
        <dbReference type="ARBA" id="ARBA00023125"/>
    </source>
</evidence>
<dbReference type="PATRIC" id="fig|1231190.3.peg.3192"/>
<evidence type="ECO:0000256" key="1">
    <source>
        <dbReference type="ARBA" id="ARBA00022553"/>
    </source>
</evidence>
<dbReference type="Pfam" id="PF00196">
    <property type="entry name" value="GerE"/>
    <property type="match status" value="1"/>
</dbReference>
<dbReference type="AlphaFoldDB" id="K2N2I6"/>
<organism evidence="8 9">
    <name type="scientific">Nitratireductor indicus C115</name>
    <dbReference type="NCBI Taxonomy" id="1231190"/>
    <lineage>
        <taxon>Bacteria</taxon>
        <taxon>Pseudomonadati</taxon>
        <taxon>Pseudomonadota</taxon>
        <taxon>Alphaproteobacteria</taxon>
        <taxon>Hyphomicrobiales</taxon>
        <taxon>Phyllobacteriaceae</taxon>
        <taxon>Nitratireductor</taxon>
    </lineage>
</organism>
<feature type="domain" description="HTH luxR-type" evidence="6">
    <location>
        <begin position="144"/>
        <end position="209"/>
    </location>
</feature>
<dbReference type="InterPro" id="IPR001789">
    <property type="entry name" value="Sig_transdc_resp-reg_receiver"/>
</dbReference>
<dbReference type="CDD" id="cd17535">
    <property type="entry name" value="REC_NarL-like"/>
    <property type="match status" value="1"/>
</dbReference>
<dbReference type="STRING" id="721133.SAMN05216176_110144"/>
<dbReference type="InterPro" id="IPR011006">
    <property type="entry name" value="CheY-like_superfamily"/>
</dbReference>
<evidence type="ECO:0000259" key="6">
    <source>
        <dbReference type="PROSITE" id="PS50043"/>
    </source>
</evidence>
<feature type="modified residue" description="4-aspartylphosphate" evidence="5">
    <location>
        <position position="55"/>
    </location>
</feature>
<sequence length="211" mass="22741">MVERLLIVEDVAEARAWLVSVAQNAFAHARITTAQNVAEACAQLQADDFDMALVDLGLPDGSGLDIIRRIGQRSPRTVCIVTTVLGEDAHIVSALAAGAQGYLLKGQPAEQLSRQLVQIEHGVPALSPTIARRIMEHFQRTGPIDNETEQLTPREVEVLTLIAKGLRNSDVAIALGLAETTIATHIKTIYRKLGISSRAEAALHANRMGLT</sequence>
<keyword evidence="9" id="KW-1185">Reference proteome</keyword>
<dbReference type="GO" id="GO:0006355">
    <property type="term" value="P:regulation of DNA-templated transcription"/>
    <property type="evidence" value="ECO:0007669"/>
    <property type="project" value="InterPro"/>
</dbReference>
<evidence type="ECO:0000313" key="9">
    <source>
        <dbReference type="Proteomes" id="UP000007374"/>
    </source>
</evidence>
<reference evidence="8 9" key="1">
    <citation type="journal article" date="2012" name="J. Bacteriol.">
        <title>Genome Sequence of Nitratireductor indicus Type Strain C115.</title>
        <authorList>
            <person name="Lai Q."/>
            <person name="Li G."/>
            <person name="Yu Z."/>
            <person name="Shao Z."/>
        </authorList>
    </citation>
    <scope>NUCLEOTIDE SEQUENCE [LARGE SCALE GENOMIC DNA]</scope>
    <source>
        <strain evidence="8 9">C115</strain>
    </source>
</reference>
<dbReference type="Proteomes" id="UP000007374">
    <property type="component" value="Unassembled WGS sequence"/>
</dbReference>
<dbReference type="PANTHER" id="PTHR43214:SF41">
    <property type="entry name" value="NITRATE_NITRITE RESPONSE REGULATOR PROTEIN NARP"/>
    <property type="match status" value="1"/>
</dbReference>
<keyword evidence="1 5" id="KW-0597">Phosphoprotein</keyword>
<gene>
    <name evidence="8" type="ORF">NA8A_15406</name>
</gene>
<dbReference type="PROSITE" id="PS50043">
    <property type="entry name" value="HTH_LUXR_2"/>
    <property type="match status" value="1"/>
</dbReference>
<dbReference type="PROSITE" id="PS50110">
    <property type="entry name" value="RESPONSE_REGULATORY"/>
    <property type="match status" value="1"/>
</dbReference>
<dbReference type="OrthoDB" id="5292887at2"/>
<dbReference type="InterPro" id="IPR058245">
    <property type="entry name" value="NreC/VraR/RcsB-like_REC"/>
</dbReference>
<dbReference type="PANTHER" id="PTHR43214">
    <property type="entry name" value="TWO-COMPONENT RESPONSE REGULATOR"/>
    <property type="match status" value="1"/>
</dbReference>
<comment type="caution">
    <text evidence="8">The sequence shown here is derived from an EMBL/GenBank/DDBJ whole genome shotgun (WGS) entry which is preliminary data.</text>
</comment>
<dbReference type="PRINTS" id="PR00038">
    <property type="entry name" value="HTHLUXR"/>
</dbReference>
<evidence type="ECO:0000256" key="4">
    <source>
        <dbReference type="ARBA" id="ARBA00023163"/>
    </source>
</evidence>
<evidence type="ECO:0000259" key="7">
    <source>
        <dbReference type="PROSITE" id="PS50110"/>
    </source>
</evidence>
<dbReference type="GO" id="GO:0000160">
    <property type="term" value="P:phosphorelay signal transduction system"/>
    <property type="evidence" value="ECO:0007669"/>
    <property type="project" value="InterPro"/>
</dbReference>
<dbReference type="InterPro" id="IPR000792">
    <property type="entry name" value="Tscrpt_reg_LuxR_C"/>
</dbReference>
<dbReference type="CDD" id="cd06170">
    <property type="entry name" value="LuxR_C_like"/>
    <property type="match status" value="1"/>
</dbReference>